<dbReference type="Proteomes" id="UP000526625">
    <property type="component" value="Unassembled WGS sequence"/>
</dbReference>
<proteinExistence type="predicted"/>
<accession>A0ABR6R0D8</accession>
<evidence type="ECO:0000313" key="2">
    <source>
        <dbReference type="Proteomes" id="UP000526625"/>
    </source>
</evidence>
<dbReference type="EMBL" id="JACHBF010000007">
    <property type="protein sequence ID" value="MBB6492633.1"/>
    <property type="molecule type" value="Genomic_DNA"/>
</dbReference>
<evidence type="ECO:0000313" key="1">
    <source>
        <dbReference type="EMBL" id="MBB6492633.1"/>
    </source>
</evidence>
<name>A0ABR6R0D8_RHITR</name>
<sequence>MRSGGVPFAYSSCIRRLTNISKTDMSFTSYIRRKENVALNGVGGKLQFFHDLSGATEEALILPAAHSTRRGVYRSVTNLPLAKSRLIVELKAANRSVVCASLTSVL</sequence>
<gene>
    <name evidence="1" type="ORF">GGD45_003040</name>
</gene>
<keyword evidence="2" id="KW-1185">Reference proteome</keyword>
<protein>
    <submittedName>
        <fullName evidence="1">Uncharacterized protein</fullName>
    </submittedName>
</protein>
<reference evidence="1 2" key="1">
    <citation type="submission" date="2020-08" db="EMBL/GenBank/DDBJ databases">
        <title>Genomic Encyclopedia of Type Strains, Phase IV (KMG-V): Genome sequencing to study the core and pangenomes of soil and plant-associated prokaryotes.</title>
        <authorList>
            <person name="Whitman W."/>
        </authorList>
    </citation>
    <scope>NUCLEOTIDE SEQUENCE [LARGE SCALE GENOMIC DNA]</scope>
    <source>
        <strain evidence="1 2">SEMIA 4059</strain>
    </source>
</reference>
<comment type="caution">
    <text evidence="1">The sequence shown here is derived from an EMBL/GenBank/DDBJ whole genome shotgun (WGS) entry which is preliminary data.</text>
</comment>
<organism evidence="1 2">
    <name type="scientific">Rhizobium tropici</name>
    <dbReference type="NCBI Taxonomy" id="398"/>
    <lineage>
        <taxon>Bacteria</taxon>
        <taxon>Pseudomonadati</taxon>
        <taxon>Pseudomonadota</taxon>
        <taxon>Alphaproteobacteria</taxon>
        <taxon>Hyphomicrobiales</taxon>
        <taxon>Rhizobiaceae</taxon>
        <taxon>Rhizobium/Agrobacterium group</taxon>
        <taxon>Rhizobium</taxon>
    </lineage>
</organism>